<keyword evidence="4" id="KW-0804">Transcription</keyword>
<proteinExistence type="inferred from homology"/>
<dbReference type="GO" id="GO:0006352">
    <property type="term" value="P:DNA-templated transcription initiation"/>
    <property type="evidence" value="ECO:0007669"/>
    <property type="project" value="InterPro"/>
</dbReference>
<keyword evidence="2" id="KW-0805">Transcription regulation</keyword>
<evidence type="ECO:0000256" key="4">
    <source>
        <dbReference type="ARBA" id="ARBA00023163"/>
    </source>
</evidence>
<comment type="similarity">
    <text evidence="1">Belongs to the sigma-70 factor family. ECF subfamily.</text>
</comment>
<accession>A0A0N7HY16</accession>
<dbReference type="AlphaFoldDB" id="A0A0N7HY16"/>
<dbReference type="KEGG" id="ahz:APS56_01995"/>
<evidence type="ECO:0000256" key="3">
    <source>
        <dbReference type="ARBA" id="ARBA00023082"/>
    </source>
</evidence>
<sequence length="176" mass="21076">MEEIEIIYKKYVDDLYSYGLHLNFNSDLVMDAIHNVFQKLILNKDLNYRNNIKPYLLKSVRNEIIDEYKRRKKLLPIDIDNEQIPFELDINVEDLILEKEAKIHLKNKIEAVLKSLSPRQREIIYLRYTQDYEYKQIAEILQITVPACRNLILKALKHLRSNNAGNFYLFLSHHTK</sequence>
<dbReference type="Proteomes" id="UP000057981">
    <property type="component" value="Chromosome"/>
</dbReference>
<dbReference type="CDD" id="cd06171">
    <property type="entry name" value="Sigma70_r4"/>
    <property type="match status" value="1"/>
</dbReference>
<dbReference type="PANTHER" id="PTHR43133">
    <property type="entry name" value="RNA POLYMERASE ECF-TYPE SIGMA FACTO"/>
    <property type="match status" value="1"/>
</dbReference>
<evidence type="ECO:0000313" key="8">
    <source>
        <dbReference type="Proteomes" id="UP000057981"/>
    </source>
</evidence>
<dbReference type="Pfam" id="PF04542">
    <property type="entry name" value="Sigma70_r2"/>
    <property type="match status" value="1"/>
</dbReference>
<keyword evidence="3" id="KW-0731">Sigma factor</keyword>
<name>A0A0N7HY16_9FLAO</name>
<dbReference type="InterPro" id="IPR007627">
    <property type="entry name" value="RNA_pol_sigma70_r2"/>
</dbReference>
<dbReference type="Gene3D" id="1.10.1740.10">
    <property type="match status" value="1"/>
</dbReference>
<keyword evidence="8" id="KW-1185">Reference proteome</keyword>
<feature type="domain" description="RNA polymerase sigma-70 region 2" evidence="5">
    <location>
        <begin position="7"/>
        <end position="73"/>
    </location>
</feature>
<dbReference type="NCBIfam" id="TIGR02937">
    <property type="entry name" value="sigma70-ECF"/>
    <property type="match status" value="1"/>
</dbReference>
<dbReference type="SUPFAM" id="SSF88946">
    <property type="entry name" value="Sigma2 domain of RNA polymerase sigma factors"/>
    <property type="match status" value="1"/>
</dbReference>
<dbReference type="EMBL" id="CP012898">
    <property type="protein sequence ID" value="ALJ03998.1"/>
    <property type="molecule type" value="Genomic_DNA"/>
</dbReference>
<gene>
    <name evidence="7" type="ORF">APS56_01995</name>
</gene>
<protein>
    <recommendedName>
        <fullName evidence="9">RNA polymerase subunit sigma</fullName>
    </recommendedName>
</protein>
<dbReference type="GO" id="GO:0003677">
    <property type="term" value="F:DNA binding"/>
    <property type="evidence" value="ECO:0007669"/>
    <property type="project" value="InterPro"/>
</dbReference>
<dbReference type="InterPro" id="IPR039425">
    <property type="entry name" value="RNA_pol_sigma-70-like"/>
</dbReference>
<dbReference type="RefSeq" id="WP_054724291.1">
    <property type="nucleotide sequence ID" value="NZ_CP012898.1"/>
</dbReference>
<evidence type="ECO:0000259" key="5">
    <source>
        <dbReference type="Pfam" id="PF04542"/>
    </source>
</evidence>
<dbReference type="InterPro" id="IPR036388">
    <property type="entry name" value="WH-like_DNA-bd_sf"/>
</dbReference>
<dbReference type="GO" id="GO:0016987">
    <property type="term" value="F:sigma factor activity"/>
    <property type="evidence" value="ECO:0007669"/>
    <property type="project" value="UniProtKB-KW"/>
</dbReference>
<dbReference type="OrthoDB" id="9150024at2"/>
<dbReference type="STRING" id="1736674.APS56_01995"/>
<reference evidence="7 8" key="1">
    <citation type="submission" date="2015-10" db="EMBL/GenBank/DDBJ databases">
        <authorList>
            <person name="Gilbert D.G."/>
        </authorList>
    </citation>
    <scope>NUCLEOTIDE SEQUENCE [LARGE SCALE GENOMIC DNA]</scope>
    <source>
        <strain evidence="8">HZ-22</strain>
    </source>
</reference>
<dbReference type="Gene3D" id="1.10.10.10">
    <property type="entry name" value="Winged helix-like DNA-binding domain superfamily/Winged helix DNA-binding domain"/>
    <property type="match status" value="1"/>
</dbReference>
<dbReference type="SUPFAM" id="SSF88659">
    <property type="entry name" value="Sigma3 and sigma4 domains of RNA polymerase sigma factors"/>
    <property type="match status" value="1"/>
</dbReference>
<evidence type="ECO:0000256" key="2">
    <source>
        <dbReference type="ARBA" id="ARBA00023015"/>
    </source>
</evidence>
<dbReference type="Pfam" id="PF08281">
    <property type="entry name" value="Sigma70_r4_2"/>
    <property type="match status" value="1"/>
</dbReference>
<dbReference type="InterPro" id="IPR013249">
    <property type="entry name" value="RNA_pol_sigma70_r4_t2"/>
</dbReference>
<evidence type="ECO:0000313" key="7">
    <source>
        <dbReference type="EMBL" id="ALJ03998.1"/>
    </source>
</evidence>
<dbReference type="InterPro" id="IPR014284">
    <property type="entry name" value="RNA_pol_sigma-70_dom"/>
</dbReference>
<dbReference type="PANTHER" id="PTHR43133:SF46">
    <property type="entry name" value="RNA POLYMERASE SIGMA-70 FACTOR ECF SUBFAMILY"/>
    <property type="match status" value="1"/>
</dbReference>
<feature type="domain" description="RNA polymerase sigma factor 70 region 4 type 2" evidence="6">
    <location>
        <begin position="107"/>
        <end position="159"/>
    </location>
</feature>
<evidence type="ECO:0000256" key="1">
    <source>
        <dbReference type="ARBA" id="ARBA00010641"/>
    </source>
</evidence>
<evidence type="ECO:0000259" key="6">
    <source>
        <dbReference type="Pfam" id="PF08281"/>
    </source>
</evidence>
<dbReference type="InterPro" id="IPR013325">
    <property type="entry name" value="RNA_pol_sigma_r2"/>
</dbReference>
<dbReference type="InterPro" id="IPR013324">
    <property type="entry name" value="RNA_pol_sigma_r3/r4-like"/>
</dbReference>
<evidence type="ECO:0008006" key="9">
    <source>
        <dbReference type="Google" id="ProtNLM"/>
    </source>
</evidence>
<organism evidence="7 8">
    <name type="scientific">Pseudalgibacter alginicilyticus</name>
    <dbReference type="NCBI Taxonomy" id="1736674"/>
    <lineage>
        <taxon>Bacteria</taxon>
        <taxon>Pseudomonadati</taxon>
        <taxon>Bacteroidota</taxon>
        <taxon>Flavobacteriia</taxon>
        <taxon>Flavobacteriales</taxon>
        <taxon>Flavobacteriaceae</taxon>
        <taxon>Pseudalgibacter</taxon>
    </lineage>
</organism>